<organism evidence="1 2">
    <name type="scientific">Adineta ricciae</name>
    <name type="common">Rotifer</name>
    <dbReference type="NCBI Taxonomy" id="249248"/>
    <lineage>
        <taxon>Eukaryota</taxon>
        <taxon>Metazoa</taxon>
        <taxon>Spiralia</taxon>
        <taxon>Gnathifera</taxon>
        <taxon>Rotifera</taxon>
        <taxon>Eurotatoria</taxon>
        <taxon>Bdelloidea</taxon>
        <taxon>Adinetida</taxon>
        <taxon>Adinetidae</taxon>
        <taxon>Adineta</taxon>
    </lineage>
</organism>
<dbReference type="EMBL" id="CAJNOR010002997">
    <property type="protein sequence ID" value="CAF1365814.1"/>
    <property type="molecule type" value="Genomic_DNA"/>
</dbReference>
<evidence type="ECO:0000313" key="2">
    <source>
        <dbReference type="Proteomes" id="UP000663828"/>
    </source>
</evidence>
<dbReference type="AlphaFoldDB" id="A0A815IGX6"/>
<gene>
    <name evidence="1" type="ORF">XAT740_LOCUS32267</name>
</gene>
<proteinExistence type="predicted"/>
<name>A0A815IGX6_ADIRI</name>
<accession>A0A815IGX6</accession>
<sequence length="115" mass="13362">MDTCEFTFISRDDSQPKRTLGIERSWDELKAEFGRSGPGLPGAIYFKTISIEGPMLFAVIDGTTVLYHEHHKWHQYITAKDIKFGMVNTDELNPMRATIDKNYLDDKKWFVTYHS</sequence>
<comment type="caution">
    <text evidence="1">The sequence shown here is derived from an EMBL/GenBank/DDBJ whole genome shotgun (WGS) entry which is preliminary data.</text>
</comment>
<evidence type="ECO:0000313" key="1">
    <source>
        <dbReference type="EMBL" id="CAF1365814.1"/>
    </source>
</evidence>
<dbReference type="Proteomes" id="UP000663828">
    <property type="component" value="Unassembled WGS sequence"/>
</dbReference>
<protein>
    <submittedName>
        <fullName evidence="1">Uncharacterized protein</fullName>
    </submittedName>
</protein>
<reference evidence="1" key="1">
    <citation type="submission" date="2021-02" db="EMBL/GenBank/DDBJ databases">
        <authorList>
            <person name="Nowell W R."/>
        </authorList>
    </citation>
    <scope>NUCLEOTIDE SEQUENCE</scope>
</reference>
<keyword evidence="2" id="KW-1185">Reference proteome</keyword>